<sequence>MKFIGECRDRWPIAVLCRTLEVTRAAYYRFAGRGPTATEIKQTQIIQAVKEIRLEKHHDAYGSPRMQRAIVKRGVVCCRNTVAKCMRHAGIQANRRTKFRMSTTDSNHDQPIASNLLGQNFTTEAINRVWLTDITYIPTQEGSTYLCAFIDLHSRKIVSWKTSRNMDSELVVGAFDQALTFRKPNAGLIVHSDRGSQFASDHFRRRLAASGLVQSMSRRGNCYDNAPMESFFKSYKTEEAQQIYDTHEHATRGVSDYIERFYNPHRLHSSLGYLSPIDFEQAIKEPSLASES</sequence>
<reference evidence="2 3" key="1">
    <citation type="journal article" date="2013" name="Mar. Genomics">
        <title>Expression of sulfatases in Rhodopirellula baltica and the diversity of sulfatases in the genus Rhodopirellula.</title>
        <authorList>
            <person name="Wegner C.E."/>
            <person name="Richter-Heitmann T."/>
            <person name="Klindworth A."/>
            <person name="Klockow C."/>
            <person name="Richter M."/>
            <person name="Achstetter T."/>
            <person name="Glockner F.O."/>
            <person name="Harder J."/>
        </authorList>
    </citation>
    <scope>NUCLEOTIDE SEQUENCE [LARGE SCALE GENOMIC DNA]</scope>
    <source>
        <strain evidence="2 3">SH28</strain>
    </source>
</reference>
<organism evidence="2 3">
    <name type="scientific">Rhodopirellula baltica SH28</name>
    <dbReference type="NCBI Taxonomy" id="993517"/>
    <lineage>
        <taxon>Bacteria</taxon>
        <taxon>Pseudomonadati</taxon>
        <taxon>Planctomycetota</taxon>
        <taxon>Planctomycetia</taxon>
        <taxon>Pirellulales</taxon>
        <taxon>Pirellulaceae</taxon>
        <taxon>Rhodopirellula</taxon>
    </lineage>
</organism>
<dbReference type="PATRIC" id="fig|993517.3.peg.5423"/>
<dbReference type="Pfam" id="PF13276">
    <property type="entry name" value="HTH_21"/>
    <property type="match status" value="1"/>
</dbReference>
<dbReference type="GO" id="GO:0015074">
    <property type="term" value="P:DNA integration"/>
    <property type="evidence" value="ECO:0007669"/>
    <property type="project" value="InterPro"/>
</dbReference>
<dbReference type="Proteomes" id="UP000007993">
    <property type="component" value="Unassembled WGS sequence"/>
</dbReference>
<evidence type="ECO:0000313" key="2">
    <source>
        <dbReference type="EMBL" id="EKJ99680.1"/>
    </source>
</evidence>
<comment type="caution">
    <text evidence="2">The sequence shown here is derived from an EMBL/GenBank/DDBJ whole genome shotgun (WGS) entry which is preliminary data.</text>
</comment>
<dbReference type="InterPro" id="IPR012337">
    <property type="entry name" value="RNaseH-like_sf"/>
</dbReference>
<dbReference type="NCBIfam" id="NF033516">
    <property type="entry name" value="transpos_IS3"/>
    <property type="match status" value="1"/>
</dbReference>
<name>K5E1N5_RHOBT</name>
<dbReference type="PROSITE" id="PS50994">
    <property type="entry name" value="INTEGRASE"/>
    <property type="match status" value="1"/>
</dbReference>
<evidence type="ECO:0000259" key="1">
    <source>
        <dbReference type="PROSITE" id="PS50994"/>
    </source>
</evidence>
<dbReference type="AlphaFoldDB" id="K5E1N5"/>
<dbReference type="EMBL" id="AMCW01000140">
    <property type="protein sequence ID" value="EKJ99680.1"/>
    <property type="molecule type" value="Genomic_DNA"/>
</dbReference>
<dbReference type="InterPro" id="IPR048020">
    <property type="entry name" value="Transpos_IS3"/>
</dbReference>
<proteinExistence type="predicted"/>
<evidence type="ECO:0000313" key="3">
    <source>
        <dbReference type="Proteomes" id="UP000007993"/>
    </source>
</evidence>
<dbReference type="Pfam" id="PF13333">
    <property type="entry name" value="rve_2"/>
    <property type="match status" value="1"/>
</dbReference>
<dbReference type="InterPro" id="IPR025948">
    <property type="entry name" value="HTH-like_dom"/>
</dbReference>
<protein>
    <submittedName>
        <fullName evidence="2">Integrase catalytic region</fullName>
    </submittedName>
</protein>
<gene>
    <name evidence="2" type="ORF">RBSH_05005</name>
</gene>
<accession>K5E1N5</accession>
<dbReference type="InterPro" id="IPR050900">
    <property type="entry name" value="Transposase_IS3/IS150/IS904"/>
</dbReference>
<dbReference type="GO" id="GO:0003676">
    <property type="term" value="F:nucleic acid binding"/>
    <property type="evidence" value="ECO:0007669"/>
    <property type="project" value="InterPro"/>
</dbReference>
<dbReference type="PANTHER" id="PTHR46889">
    <property type="entry name" value="TRANSPOSASE INSF FOR INSERTION SEQUENCE IS3B-RELATED"/>
    <property type="match status" value="1"/>
</dbReference>
<dbReference type="Gene3D" id="3.30.420.10">
    <property type="entry name" value="Ribonuclease H-like superfamily/Ribonuclease H"/>
    <property type="match status" value="1"/>
</dbReference>
<dbReference type="InterPro" id="IPR036397">
    <property type="entry name" value="RNaseH_sf"/>
</dbReference>
<dbReference type="SUPFAM" id="SSF53098">
    <property type="entry name" value="Ribonuclease H-like"/>
    <property type="match status" value="1"/>
</dbReference>
<dbReference type="InterPro" id="IPR001584">
    <property type="entry name" value="Integrase_cat-core"/>
</dbReference>
<feature type="domain" description="Integrase catalytic" evidence="1">
    <location>
        <begin position="107"/>
        <end position="284"/>
    </location>
</feature>
<dbReference type="Pfam" id="PF00665">
    <property type="entry name" value="rve"/>
    <property type="match status" value="1"/>
</dbReference>